<dbReference type="Proteomes" id="UP000299102">
    <property type="component" value="Unassembled WGS sequence"/>
</dbReference>
<gene>
    <name evidence="2" type="ORF">EVAR_38850_1</name>
</gene>
<protein>
    <submittedName>
        <fullName evidence="2">Uncharacterized protein</fullName>
    </submittedName>
</protein>
<comment type="caution">
    <text evidence="2">The sequence shown here is derived from an EMBL/GenBank/DDBJ whole genome shotgun (WGS) entry which is preliminary data.</text>
</comment>
<evidence type="ECO:0000313" key="2">
    <source>
        <dbReference type="EMBL" id="GBP58611.1"/>
    </source>
</evidence>
<reference evidence="2 3" key="1">
    <citation type="journal article" date="2019" name="Commun. Biol.">
        <title>The bagworm genome reveals a unique fibroin gene that provides high tensile strength.</title>
        <authorList>
            <person name="Kono N."/>
            <person name="Nakamura H."/>
            <person name="Ohtoshi R."/>
            <person name="Tomita M."/>
            <person name="Numata K."/>
            <person name="Arakawa K."/>
        </authorList>
    </citation>
    <scope>NUCLEOTIDE SEQUENCE [LARGE SCALE GENOMIC DNA]</scope>
</reference>
<keyword evidence="3" id="KW-1185">Reference proteome</keyword>
<feature type="region of interest" description="Disordered" evidence="1">
    <location>
        <begin position="105"/>
        <end position="133"/>
    </location>
</feature>
<dbReference type="EMBL" id="BGZK01000740">
    <property type="protein sequence ID" value="GBP58611.1"/>
    <property type="molecule type" value="Genomic_DNA"/>
</dbReference>
<evidence type="ECO:0000256" key="1">
    <source>
        <dbReference type="SAM" id="MobiDB-lite"/>
    </source>
</evidence>
<feature type="region of interest" description="Disordered" evidence="1">
    <location>
        <begin position="190"/>
        <end position="209"/>
    </location>
</feature>
<name>A0A4C1X4H1_EUMVA</name>
<accession>A0A4C1X4H1</accession>
<dbReference type="AlphaFoldDB" id="A0A4C1X4H1"/>
<organism evidence="2 3">
    <name type="scientific">Eumeta variegata</name>
    <name type="common">Bagworm moth</name>
    <name type="synonym">Eumeta japonica</name>
    <dbReference type="NCBI Taxonomy" id="151549"/>
    <lineage>
        <taxon>Eukaryota</taxon>
        <taxon>Metazoa</taxon>
        <taxon>Ecdysozoa</taxon>
        <taxon>Arthropoda</taxon>
        <taxon>Hexapoda</taxon>
        <taxon>Insecta</taxon>
        <taxon>Pterygota</taxon>
        <taxon>Neoptera</taxon>
        <taxon>Endopterygota</taxon>
        <taxon>Lepidoptera</taxon>
        <taxon>Glossata</taxon>
        <taxon>Ditrysia</taxon>
        <taxon>Tineoidea</taxon>
        <taxon>Psychidae</taxon>
        <taxon>Oiketicinae</taxon>
        <taxon>Eumeta</taxon>
    </lineage>
</organism>
<proteinExistence type="predicted"/>
<evidence type="ECO:0000313" key="3">
    <source>
        <dbReference type="Proteomes" id="UP000299102"/>
    </source>
</evidence>
<sequence length="209" mass="22944">MLGNVRYSILRGPADLNMAIKENFEELLLAELILKRQGEIIFIRRVARTFYGGDARIRRIQIPDAWVPHCSGLGGLGGNCVRAARPASNPLHTAVISRKLALQSSSRYAKTRPHQRLQEPPSNGGPRSDQCSGLPEEGCAGAITSAHRCDYRYAFTTLVKAGSNREEIPSVPEVRTQRFAILFMNRVTGGGPRHVRGSPLPGDDLFNNA</sequence>